<evidence type="ECO:0000256" key="6">
    <source>
        <dbReference type="ARBA" id="ARBA00023136"/>
    </source>
</evidence>
<dbReference type="PANTHER" id="PTHR16433">
    <property type="entry name" value="DOLICHOL-PHOSPHATE MANNOSYLTRANSFERASE SUBUNIT 3"/>
    <property type="match status" value="1"/>
</dbReference>
<comment type="caution">
    <text evidence="7">Lacks conserved residue(s) required for the propagation of feature annotation.</text>
</comment>
<keyword evidence="5 7" id="KW-1133">Transmembrane helix</keyword>
<evidence type="ECO:0000313" key="10">
    <source>
        <dbReference type="EMBL" id="KAJ9573957.1"/>
    </source>
</evidence>
<dbReference type="GO" id="GO:0006506">
    <property type="term" value="P:GPI anchor biosynthetic process"/>
    <property type="evidence" value="ECO:0007669"/>
    <property type="project" value="TreeGrafter"/>
</dbReference>
<protein>
    <recommendedName>
        <fullName evidence="7">Dolichol-phosphate mannosyltransferase subunit 3</fullName>
    </recommendedName>
</protein>
<comment type="caution">
    <text evidence="10">The sequence shown here is derived from an EMBL/GenBank/DDBJ whole genome shotgun (WGS) entry which is preliminary data.</text>
</comment>
<comment type="similarity">
    <text evidence="2 7">Belongs to the DPM3 family.</text>
</comment>
<comment type="subcellular location">
    <subcellularLocation>
        <location evidence="1 7">Endoplasmic reticulum membrane</location>
        <topology evidence="1 7">Multi-pass membrane protein</topology>
    </subcellularLocation>
</comment>
<dbReference type="InterPro" id="IPR013174">
    <property type="entry name" value="DPM3"/>
</dbReference>
<feature type="signal peptide" evidence="9">
    <location>
        <begin position="1"/>
        <end position="19"/>
    </location>
</feature>
<keyword evidence="3 7" id="KW-0812">Transmembrane</keyword>
<keyword evidence="4 7" id="KW-0256">Endoplasmic reticulum</keyword>
<feature type="chain" id="PRO_5041902406" description="Dolichol-phosphate mannosyltransferase subunit 3" evidence="9">
    <location>
        <begin position="20"/>
        <end position="95"/>
    </location>
</feature>
<evidence type="ECO:0000313" key="11">
    <source>
        <dbReference type="Proteomes" id="UP001233999"/>
    </source>
</evidence>
<sequence>MTKLLEWLFGLSLFLGVWGALVMRQVQAKVFEDWMSFIIPLPAILIVLFGIFSATIVLWRVYNFNNCEEAAQELQKQIQQAKTELRKKGITFNDD</sequence>
<evidence type="ECO:0000256" key="8">
    <source>
        <dbReference type="SAM" id="Coils"/>
    </source>
</evidence>
<feature type="transmembrane region" description="Helical" evidence="7">
    <location>
        <begin position="38"/>
        <end position="59"/>
    </location>
</feature>
<keyword evidence="6 7" id="KW-0472">Membrane</keyword>
<keyword evidence="11" id="KW-1185">Reference proteome</keyword>
<evidence type="ECO:0000256" key="7">
    <source>
        <dbReference type="RuleBase" id="RU365085"/>
    </source>
</evidence>
<comment type="pathway">
    <text evidence="7">Protein modification; protein glycosylation.</text>
</comment>
<gene>
    <name evidence="10" type="ORF">L9F63_008647</name>
</gene>
<dbReference type="GO" id="GO:0033185">
    <property type="term" value="C:dolichol-phosphate-mannose synthase complex"/>
    <property type="evidence" value="ECO:0007669"/>
    <property type="project" value="TreeGrafter"/>
</dbReference>
<evidence type="ECO:0000256" key="4">
    <source>
        <dbReference type="ARBA" id="ARBA00022824"/>
    </source>
</evidence>
<organism evidence="10 11">
    <name type="scientific">Diploptera punctata</name>
    <name type="common">Pacific beetle cockroach</name>
    <dbReference type="NCBI Taxonomy" id="6984"/>
    <lineage>
        <taxon>Eukaryota</taxon>
        <taxon>Metazoa</taxon>
        <taxon>Ecdysozoa</taxon>
        <taxon>Arthropoda</taxon>
        <taxon>Hexapoda</taxon>
        <taxon>Insecta</taxon>
        <taxon>Pterygota</taxon>
        <taxon>Neoptera</taxon>
        <taxon>Polyneoptera</taxon>
        <taxon>Dictyoptera</taxon>
        <taxon>Blattodea</taxon>
        <taxon>Blaberoidea</taxon>
        <taxon>Blaberidae</taxon>
        <taxon>Diplopterinae</taxon>
        <taxon>Diploptera</taxon>
    </lineage>
</organism>
<dbReference type="Proteomes" id="UP001233999">
    <property type="component" value="Unassembled WGS sequence"/>
</dbReference>
<dbReference type="PANTHER" id="PTHR16433:SF0">
    <property type="entry name" value="DOLICHOL-PHOSPHATE MANNOSYLTRANSFERASE SUBUNIT 3"/>
    <property type="match status" value="1"/>
</dbReference>
<evidence type="ECO:0000256" key="3">
    <source>
        <dbReference type="ARBA" id="ARBA00022692"/>
    </source>
</evidence>
<evidence type="ECO:0000256" key="5">
    <source>
        <dbReference type="ARBA" id="ARBA00022989"/>
    </source>
</evidence>
<dbReference type="Pfam" id="PF08285">
    <property type="entry name" value="DPM3"/>
    <property type="match status" value="1"/>
</dbReference>
<proteinExistence type="inferred from homology"/>
<reference evidence="10" key="1">
    <citation type="journal article" date="2023" name="IScience">
        <title>Live-bearing cockroach genome reveals convergent evolutionary mechanisms linked to viviparity in insects and beyond.</title>
        <authorList>
            <person name="Fouks B."/>
            <person name="Harrison M.C."/>
            <person name="Mikhailova A.A."/>
            <person name="Marchal E."/>
            <person name="English S."/>
            <person name="Carruthers M."/>
            <person name="Jennings E.C."/>
            <person name="Chiamaka E.L."/>
            <person name="Frigard R.A."/>
            <person name="Pippel M."/>
            <person name="Attardo G.M."/>
            <person name="Benoit J.B."/>
            <person name="Bornberg-Bauer E."/>
            <person name="Tobe S.S."/>
        </authorList>
    </citation>
    <scope>NUCLEOTIDE SEQUENCE</scope>
    <source>
        <strain evidence="10">Stay&amp;Tobe</strain>
    </source>
</reference>
<name>A0AAD8E2D5_DIPPU</name>
<comment type="function">
    <text evidence="7">Stabilizer subunit of the dolichol-phosphate mannose (DPM) synthase complex; tethers catalytic subunit to the ER.</text>
</comment>
<dbReference type="AlphaFoldDB" id="A0AAD8E2D5"/>
<accession>A0AAD8E2D5</accession>
<dbReference type="GO" id="GO:0005789">
    <property type="term" value="C:endoplasmic reticulum membrane"/>
    <property type="evidence" value="ECO:0007669"/>
    <property type="project" value="UniProtKB-SubCell"/>
</dbReference>
<keyword evidence="9" id="KW-0732">Signal</keyword>
<evidence type="ECO:0000256" key="2">
    <source>
        <dbReference type="ARBA" id="ARBA00010430"/>
    </source>
</evidence>
<keyword evidence="8" id="KW-0175">Coiled coil</keyword>
<reference evidence="10" key="2">
    <citation type="submission" date="2023-05" db="EMBL/GenBank/DDBJ databases">
        <authorList>
            <person name="Fouks B."/>
        </authorList>
    </citation>
    <scope>NUCLEOTIDE SEQUENCE</scope>
    <source>
        <strain evidence="10">Stay&amp;Tobe</strain>
        <tissue evidence="10">Testes</tissue>
    </source>
</reference>
<comment type="subunit">
    <text evidence="7">Component of the dolichol-phosphate mannose (DPM) synthase complex.</text>
</comment>
<feature type="coiled-coil region" evidence="8">
    <location>
        <begin position="64"/>
        <end position="91"/>
    </location>
</feature>
<evidence type="ECO:0000256" key="1">
    <source>
        <dbReference type="ARBA" id="ARBA00004477"/>
    </source>
</evidence>
<dbReference type="EMBL" id="JASPKZ010010663">
    <property type="protein sequence ID" value="KAJ9573957.1"/>
    <property type="molecule type" value="Genomic_DNA"/>
</dbReference>
<evidence type="ECO:0000256" key="9">
    <source>
        <dbReference type="SAM" id="SignalP"/>
    </source>
</evidence>